<comment type="caution">
    <text evidence="10">The sequence shown here is derived from an EMBL/GenBank/DDBJ whole genome shotgun (WGS) entry which is preliminary data.</text>
</comment>
<feature type="compositionally biased region" description="Polar residues" evidence="8">
    <location>
        <begin position="275"/>
        <end position="291"/>
    </location>
</feature>
<feature type="compositionally biased region" description="Basic and acidic residues" evidence="8">
    <location>
        <begin position="1578"/>
        <end position="1598"/>
    </location>
</feature>
<feature type="compositionally biased region" description="Acidic residues" evidence="8">
    <location>
        <begin position="292"/>
        <end position="312"/>
    </location>
</feature>
<proteinExistence type="predicted"/>
<dbReference type="EMBL" id="JAIWYP010000002">
    <property type="protein sequence ID" value="KAH3870092.1"/>
    <property type="molecule type" value="Genomic_DNA"/>
</dbReference>
<protein>
    <recommendedName>
        <fullName evidence="9">C2H2-type domain-containing protein</fullName>
    </recommendedName>
</protein>
<feature type="region of interest" description="Disordered" evidence="8">
    <location>
        <begin position="225"/>
        <end position="253"/>
    </location>
</feature>
<dbReference type="PANTHER" id="PTHR24388:SF90">
    <property type="entry name" value="C2H2-TYPE DOMAIN-CONTAINING PROTEIN"/>
    <property type="match status" value="1"/>
</dbReference>
<feature type="region of interest" description="Disordered" evidence="8">
    <location>
        <begin position="1569"/>
        <end position="1598"/>
    </location>
</feature>
<dbReference type="GO" id="GO:0008270">
    <property type="term" value="F:zinc ion binding"/>
    <property type="evidence" value="ECO:0007669"/>
    <property type="project" value="UniProtKB-KW"/>
</dbReference>
<accession>A0A9D4RKT5</accession>
<evidence type="ECO:0000256" key="2">
    <source>
        <dbReference type="ARBA" id="ARBA00022723"/>
    </source>
</evidence>
<gene>
    <name evidence="10" type="ORF">DPMN_033272</name>
</gene>
<dbReference type="Gene3D" id="3.30.160.60">
    <property type="entry name" value="Classic Zinc Finger"/>
    <property type="match status" value="1"/>
</dbReference>
<feature type="domain" description="C2H2-type" evidence="9">
    <location>
        <begin position="1862"/>
        <end position="1890"/>
    </location>
</feature>
<feature type="compositionally biased region" description="Low complexity" evidence="8">
    <location>
        <begin position="825"/>
        <end position="835"/>
    </location>
</feature>
<reference evidence="10" key="1">
    <citation type="journal article" date="2019" name="bioRxiv">
        <title>The Genome of the Zebra Mussel, Dreissena polymorpha: A Resource for Invasive Species Research.</title>
        <authorList>
            <person name="McCartney M.A."/>
            <person name="Auch B."/>
            <person name="Kono T."/>
            <person name="Mallez S."/>
            <person name="Zhang Y."/>
            <person name="Obille A."/>
            <person name="Becker A."/>
            <person name="Abrahante J.E."/>
            <person name="Garbe J."/>
            <person name="Badalamenti J.P."/>
            <person name="Herman A."/>
            <person name="Mangelson H."/>
            <person name="Liachko I."/>
            <person name="Sullivan S."/>
            <person name="Sone E.D."/>
            <person name="Koren S."/>
            <person name="Silverstein K.A.T."/>
            <person name="Beckman K.B."/>
            <person name="Gohl D.M."/>
        </authorList>
    </citation>
    <scope>NUCLEOTIDE SEQUENCE</scope>
    <source>
        <strain evidence="10">Duluth1</strain>
        <tissue evidence="10">Whole animal</tissue>
    </source>
</reference>
<evidence type="ECO:0000313" key="10">
    <source>
        <dbReference type="EMBL" id="KAH3870092.1"/>
    </source>
</evidence>
<evidence type="ECO:0000256" key="7">
    <source>
        <dbReference type="PROSITE-ProRule" id="PRU00042"/>
    </source>
</evidence>
<evidence type="ECO:0000256" key="6">
    <source>
        <dbReference type="ARBA" id="ARBA00023242"/>
    </source>
</evidence>
<feature type="region of interest" description="Disordered" evidence="8">
    <location>
        <begin position="576"/>
        <end position="616"/>
    </location>
</feature>
<feature type="region of interest" description="Disordered" evidence="8">
    <location>
        <begin position="1635"/>
        <end position="1688"/>
    </location>
</feature>
<feature type="domain" description="C2H2-type" evidence="9">
    <location>
        <begin position="1833"/>
        <end position="1861"/>
    </location>
</feature>
<feature type="region of interest" description="Disordered" evidence="8">
    <location>
        <begin position="1726"/>
        <end position="1756"/>
    </location>
</feature>
<dbReference type="InterPro" id="IPR057618">
    <property type="entry name" value="Znf_POGZ/Z280C-D-like"/>
</dbReference>
<feature type="region of interest" description="Disordered" evidence="8">
    <location>
        <begin position="818"/>
        <end position="846"/>
    </location>
</feature>
<keyword evidence="11" id="KW-1185">Reference proteome</keyword>
<dbReference type="PROSITE" id="PS00028">
    <property type="entry name" value="ZINC_FINGER_C2H2_1"/>
    <property type="match status" value="4"/>
</dbReference>
<dbReference type="SMART" id="SM00355">
    <property type="entry name" value="ZnF_C2H2"/>
    <property type="match status" value="6"/>
</dbReference>
<evidence type="ECO:0000256" key="8">
    <source>
        <dbReference type="SAM" id="MobiDB-lite"/>
    </source>
</evidence>
<evidence type="ECO:0000256" key="1">
    <source>
        <dbReference type="ARBA" id="ARBA00022499"/>
    </source>
</evidence>
<evidence type="ECO:0000256" key="5">
    <source>
        <dbReference type="ARBA" id="ARBA00022833"/>
    </source>
</evidence>
<keyword evidence="3" id="KW-0677">Repeat</keyword>
<feature type="compositionally biased region" description="Polar residues" evidence="8">
    <location>
        <begin position="1649"/>
        <end position="1688"/>
    </location>
</feature>
<feature type="region of interest" description="Disordered" evidence="8">
    <location>
        <begin position="183"/>
        <end position="205"/>
    </location>
</feature>
<feature type="compositionally biased region" description="Basic and acidic residues" evidence="8">
    <location>
        <begin position="1208"/>
        <end position="1229"/>
    </location>
</feature>
<keyword evidence="5" id="KW-0862">Zinc</keyword>
<feature type="compositionally biased region" description="Basic and acidic residues" evidence="8">
    <location>
        <begin position="183"/>
        <end position="194"/>
    </location>
</feature>
<dbReference type="InterPro" id="IPR013087">
    <property type="entry name" value="Znf_C2H2_type"/>
</dbReference>
<dbReference type="InterPro" id="IPR036236">
    <property type="entry name" value="Znf_C2H2_sf"/>
</dbReference>
<feature type="region of interest" description="Disordered" evidence="8">
    <location>
        <begin position="1200"/>
        <end position="1229"/>
    </location>
</feature>
<name>A0A9D4RKT5_DREPO</name>
<feature type="compositionally biased region" description="Basic and acidic residues" evidence="8">
    <location>
        <begin position="585"/>
        <end position="612"/>
    </location>
</feature>
<feature type="region of interest" description="Disordered" evidence="8">
    <location>
        <begin position="271"/>
        <end position="313"/>
    </location>
</feature>
<feature type="compositionally biased region" description="Polar residues" evidence="8">
    <location>
        <begin position="232"/>
        <end position="241"/>
    </location>
</feature>
<keyword evidence="4 7" id="KW-0863">Zinc-finger</keyword>
<reference evidence="10" key="2">
    <citation type="submission" date="2020-11" db="EMBL/GenBank/DDBJ databases">
        <authorList>
            <person name="McCartney M.A."/>
            <person name="Auch B."/>
            <person name="Kono T."/>
            <person name="Mallez S."/>
            <person name="Becker A."/>
            <person name="Gohl D.M."/>
            <person name="Silverstein K.A.T."/>
            <person name="Koren S."/>
            <person name="Bechman K.B."/>
            <person name="Herman A."/>
            <person name="Abrahante J.E."/>
            <person name="Garbe J."/>
        </authorList>
    </citation>
    <scope>NUCLEOTIDE SEQUENCE</scope>
    <source>
        <strain evidence="10">Duluth1</strain>
        <tissue evidence="10">Whole animal</tissue>
    </source>
</reference>
<dbReference type="GO" id="GO:0000978">
    <property type="term" value="F:RNA polymerase II cis-regulatory region sequence-specific DNA binding"/>
    <property type="evidence" value="ECO:0007669"/>
    <property type="project" value="TreeGrafter"/>
</dbReference>
<organism evidence="10 11">
    <name type="scientific">Dreissena polymorpha</name>
    <name type="common">Zebra mussel</name>
    <name type="synonym">Mytilus polymorpha</name>
    <dbReference type="NCBI Taxonomy" id="45954"/>
    <lineage>
        <taxon>Eukaryota</taxon>
        <taxon>Metazoa</taxon>
        <taxon>Spiralia</taxon>
        <taxon>Lophotrochozoa</taxon>
        <taxon>Mollusca</taxon>
        <taxon>Bivalvia</taxon>
        <taxon>Autobranchia</taxon>
        <taxon>Heteroconchia</taxon>
        <taxon>Euheterodonta</taxon>
        <taxon>Imparidentia</taxon>
        <taxon>Neoheterodontei</taxon>
        <taxon>Myida</taxon>
        <taxon>Dreissenoidea</taxon>
        <taxon>Dreissenidae</taxon>
        <taxon>Dreissena</taxon>
    </lineage>
</organism>
<evidence type="ECO:0000313" key="11">
    <source>
        <dbReference type="Proteomes" id="UP000828390"/>
    </source>
</evidence>
<dbReference type="PANTHER" id="PTHR24388">
    <property type="entry name" value="ZINC FINGER PROTEIN"/>
    <property type="match status" value="1"/>
</dbReference>
<sequence>MKEYDELNKFSVQAYNKEAEYSQLKTKLVSREKTSVEVVTTSQPIVVKNLTDYIVTAEYKDMVVNYAKNHGITAASRKFKRKNSTIKSWCNEVQRQETKKIQDEQIAKEIDLLAANISQEEARKISFFEARKKRIQLENEFRNQFKRNVVDYAKEFGITEATKKFKKKAQTIKSWMGHFSKLDRDAKKKEKEEGSAAPTSPACAQLATDSSIKELSVVIKPVQLSPRHVSTHGDNQPQKSPVSYKGRTPPQSPIWEQDFVIKSTSSDSPLKITFSPRSRSSPAIVLGSSTESNDEDYEEVDDSENDIETEDEEKGRQFVEFSAFGLNKTGANKSSSNTVAWDRQDVIIDLVGEEETDKHDNMQYETITQIVRNRKKDKAGNRSEQQDDIIITPEEIPNILEMDDFSNLIESDANKMLNKKQMINQKARQDATVIFSNDVASYLQTDEMSSLLESKTKYSFEENDLTLTENGHLKSVEVSGHAESVDVVDISEEEEEIVEMIPYEDTVMFKVFTEEIEKFFKDETITVKPRKKISVKSKGMGADAEIIANLEETLLFTGVRSTRNSYVRDKKIADDESNFSGLNKSNEDNKESEDSKSGLESKHEHNSTKEDANASNANLNEDFVLMSKTDQNDLQCIKNPSIQETRPQTCVFQLTENDKTCVLNENQINITVEESKSTPDLYVIQNETSILRKASDSLKVERSIFENLSIEDPPSFESKNESVKYKEVDNEKISLNKSDVSFGIFGKFMESFKLQEVLEQGNEKDKVSKVSNKIIDEDTKSESGESDIRERNERNLFDLIVPKDEPLEEIVESKSLFKPTKRSTRSTTRASTVSSENSESPRASKKKPMFKFPKIALNVNFGDIAKLGLTKLKQEGKIKSENDVKLEVKSNEKSAADWLTGDKILETFNIVTDDVVQAEADTKKMADTEKNEAQYTGVVMETFQQLRQRLMEDRIAQKAEKAKHMQDDNTVSGDSVAETITTEDHKEDIETGPESDDEMYKEFTPQKIVLILEISKKHGIAFASTSFGLPAHIIVNWIIEKDRKHRKVSISVSLEEKLTVVQRLANKEDIQAVANDHKVEKETIETWKNEVGWLLEKRGIQAVLEKWKKVETVSEMKLNEEFGKKIERQVSSNKQDTSKLEDAEISMCSDCTVDKGEKIKENPDEGDITAKESITPTNIETNNKDTEILNTLDDHAPIQNETSGLKTLTEKNKDKPEVDVRNDTSEVGKEEELSAPKVLLFARNTNPTFFTVEQKAMCVLLTEKYGINKVSKKLGISNGTLWRWMNRKTVISDLIEEHKAGYKKVKHIEETTSVTSESKNKEKKIVKGTYKQTFDIPEIAISTRSRTVAKENEVKSQRTKGYRSISPSKLPAVLQNIENLNSKDYSVEQKLAVLKLVELYGVRQIHKQFRLPTSCIWNWQNSKEVIDKLNDGKPVRKTFETASESVDDAEEDSEVELNIDVILDRTLVAVESVDYMNFKVSQKADVVYLIHHFGIEYVCEKLPQIPRGTLWNWRQSRHVLPIVDEITAAIKWAKERKRTGVVHMDRVVSHKVDKRDLTQKWLSECEVPAGGERKRKSTREGSIESAKRKKMEESEIRSEIADSERILRASSTSSVCSLISVHSDDDFEEILSDTEISSPSVRSKRSVASVPTSQGSMHSKKGNQSLVKGSSGKENSQKTGSVQETTNDSLTVKIQEPIYEVISIEPDRSDRLMVCYKVSTNAILSKPTEPGSKRALSDTTSSAQPPAKKKTVNPEKDEDFTHVEDKTGKLVPLEEFYYGTLEGDANFTEEKGEFRFKCWYCSKMLYNNVRAMQHIQGHITSSKQQNIDLSDLTQCKHCFKQFDTPFEMQTHVEKVHLSNKVLMCRICEQDFTTSRLLANHMRLSHFPSEMPYLCQLCSFRSSMYSDVVDHFKKKHDSSCNLLCLYCLRTFDVKFVSQGWGQTQTYYGHLLKHQSKTSNKKCPLCRLTFFNAQDVKNHRKSCHVMMNREASGFSPGGKQDTSARQKKSNLKSLNAPSVSKILDYGDVKFPTETQTSKCVECKMAMASADHYKKFIHCSMCRFATSCSVAYANHMLGFHSGQMSSLNLNIPWERPAQQALYCACGFSTRYGNKLANHLVFCTKAVCYTSKPDTMEDSDDTATAMKDAEKSSDSSVLGVLGLVQKRPEFMTAAQMTVTDPMNVTVTTTGTGTITKVTVVMETVAMETIDLAVEIGVATVMETTVITMGIRVKGVSTVTRTTGAVTVEVDTTAADTIQTTGEVIKEDTIENSNDFGGCIEGMDTLLDIFLSPVYSGQYKISQKMYYFSQ</sequence>
<keyword evidence="6" id="KW-0539">Nucleus</keyword>
<dbReference type="Pfam" id="PF25429">
    <property type="entry name" value="zf-POGZ"/>
    <property type="match status" value="1"/>
</dbReference>
<evidence type="ECO:0000259" key="9">
    <source>
        <dbReference type="PROSITE" id="PS50157"/>
    </source>
</evidence>
<dbReference type="GO" id="GO:0000981">
    <property type="term" value="F:DNA-binding transcription factor activity, RNA polymerase II-specific"/>
    <property type="evidence" value="ECO:0007669"/>
    <property type="project" value="TreeGrafter"/>
</dbReference>
<feature type="region of interest" description="Disordered" evidence="8">
    <location>
        <begin position="1988"/>
        <end position="2010"/>
    </location>
</feature>
<dbReference type="SUPFAM" id="SSF57667">
    <property type="entry name" value="beta-beta-alpha zinc fingers"/>
    <property type="match status" value="1"/>
</dbReference>
<evidence type="ECO:0000256" key="4">
    <source>
        <dbReference type="ARBA" id="ARBA00022771"/>
    </source>
</evidence>
<dbReference type="PROSITE" id="PS50157">
    <property type="entry name" value="ZINC_FINGER_C2H2_2"/>
    <property type="match status" value="2"/>
</dbReference>
<dbReference type="InterPro" id="IPR050527">
    <property type="entry name" value="Snail/Krueppel_Znf"/>
</dbReference>
<evidence type="ECO:0000256" key="3">
    <source>
        <dbReference type="ARBA" id="ARBA00022737"/>
    </source>
</evidence>
<keyword evidence="1" id="KW-1017">Isopeptide bond</keyword>
<keyword evidence="2" id="KW-0479">Metal-binding</keyword>
<dbReference type="Proteomes" id="UP000828390">
    <property type="component" value="Unassembled WGS sequence"/>
</dbReference>